<comment type="caution">
    <text evidence="6">The sequence shown here is derived from an EMBL/GenBank/DDBJ whole genome shotgun (WGS) entry which is preliminary data.</text>
</comment>
<dbReference type="InterPro" id="IPR033753">
    <property type="entry name" value="GCV_H/Fam206"/>
</dbReference>
<dbReference type="SUPFAM" id="SSF51230">
    <property type="entry name" value="Single hybrid motif"/>
    <property type="match status" value="1"/>
</dbReference>
<evidence type="ECO:0000313" key="7">
    <source>
        <dbReference type="Proteomes" id="UP000003165"/>
    </source>
</evidence>
<feature type="modified residue" description="N6-lipoyllysine" evidence="3 4">
    <location>
        <position position="61"/>
    </location>
</feature>
<dbReference type="RefSeq" id="WP_008952634.1">
    <property type="nucleotide sequence ID" value="NZ_ACIS01000002.1"/>
</dbReference>
<dbReference type="InterPro" id="IPR003016">
    <property type="entry name" value="2-oxoA_DH_lipoyl-BS"/>
</dbReference>
<comment type="similarity">
    <text evidence="1 3">Belongs to the GcvH family.</text>
</comment>
<dbReference type="Gene3D" id="2.40.50.100">
    <property type="match status" value="1"/>
</dbReference>
<dbReference type="PANTHER" id="PTHR11715">
    <property type="entry name" value="GLYCINE CLEAVAGE SYSTEM H PROTEIN"/>
    <property type="match status" value="1"/>
</dbReference>
<comment type="subunit">
    <text evidence="3">The glycine cleavage system is composed of four proteins: P, T, L and H.</text>
</comment>
<dbReference type="eggNOG" id="COG0509">
    <property type="taxonomic scope" value="Bacteria"/>
</dbReference>
<comment type="cofactor">
    <cofactor evidence="3">
        <name>(R)-lipoate</name>
        <dbReference type="ChEBI" id="CHEBI:83088"/>
    </cofactor>
    <text evidence="3">Binds 1 lipoyl cofactor covalently.</text>
</comment>
<dbReference type="GO" id="GO:0005829">
    <property type="term" value="C:cytosol"/>
    <property type="evidence" value="ECO:0007669"/>
    <property type="project" value="TreeGrafter"/>
</dbReference>
<reference evidence="6 7" key="1">
    <citation type="submission" date="2009-02" db="EMBL/GenBank/DDBJ databases">
        <title>Sequencing of the draft genome and assembly of Lutiella nitroferrum 2002.</title>
        <authorList>
            <consortium name="US DOE Joint Genome Institute (JGI-PGF)"/>
            <person name="Lucas S."/>
            <person name="Copeland A."/>
            <person name="Lapidus A."/>
            <person name="Glavina del Rio T."/>
            <person name="Tice H."/>
            <person name="Bruce D."/>
            <person name="Goodwin L."/>
            <person name="Pitluck S."/>
            <person name="Larimer F."/>
            <person name="Land M.L."/>
            <person name="Hauser L."/>
            <person name="Coates J.D."/>
        </authorList>
    </citation>
    <scope>NUCLEOTIDE SEQUENCE [LARGE SCALE GENOMIC DNA]</scope>
    <source>
        <strain evidence="6 7">2002</strain>
    </source>
</reference>
<dbReference type="PROSITE" id="PS00189">
    <property type="entry name" value="LIPOYL"/>
    <property type="match status" value="1"/>
</dbReference>
<evidence type="ECO:0000256" key="4">
    <source>
        <dbReference type="PIRSR" id="PIRSR617453-50"/>
    </source>
</evidence>
<dbReference type="GO" id="GO:0019464">
    <property type="term" value="P:glycine decarboxylation via glycine cleavage system"/>
    <property type="evidence" value="ECO:0007669"/>
    <property type="project" value="UniProtKB-UniRule"/>
</dbReference>
<evidence type="ECO:0000256" key="2">
    <source>
        <dbReference type="ARBA" id="ARBA00022823"/>
    </source>
</evidence>
<dbReference type="InterPro" id="IPR017453">
    <property type="entry name" value="GCV_H_sub"/>
</dbReference>
<evidence type="ECO:0000256" key="3">
    <source>
        <dbReference type="HAMAP-Rule" id="MF_00272"/>
    </source>
</evidence>
<organism evidence="6 7">
    <name type="scientific">Pseudogulbenkiania ferrooxidans 2002</name>
    <dbReference type="NCBI Taxonomy" id="279714"/>
    <lineage>
        <taxon>Bacteria</taxon>
        <taxon>Pseudomonadati</taxon>
        <taxon>Pseudomonadota</taxon>
        <taxon>Betaproteobacteria</taxon>
        <taxon>Neisseriales</taxon>
        <taxon>Chromobacteriaceae</taxon>
        <taxon>Pseudogulbenkiania</taxon>
    </lineage>
</organism>
<evidence type="ECO:0000256" key="1">
    <source>
        <dbReference type="ARBA" id="ARBA00009249"/>
    </source>
</evidence>
<gene>
    <name evidence="3" type="primary">gcvH</name>
    <name evidence="6" type="ORF">FuraDRAFT_0614</name>
</gene>
<keyword evidence="7" id="KW-1185">Reference proteome</keyword>
<sequence>MSDIKYTESHEWLRLEADGCATVGVTDYAQNLLGDLVYVALPREGDRFAQGEEAATIESVKAAGEIKIPVDGTVVSVNVALADEPSLVNEAAESAGWFFRMRIDNPEQLAGLMDAAGYHAYIGA</sequence>
<dbReference type="CDD" id="cd06848">
    <property type="entry name" value="GCS_H"/>
    <property type="match status" value="1"/>
</dbReference>
<dbReference type="NCBIfam" id="TIGR00527">
    <property type="entry name" value="gcvH"/>
    <property type="match status" value="1"/>
</dbReference>
<keyword evidence="2 3" id="KW-0450">Lipoyl</keyword>
<feature type="domain" description="Lipoyl-binding" evidence="5">
    <location>
        <begin position="20"/>
        <end position="102"/>
    </location>
</feature>
<evidence type="ECO:0000313" key="6">
    <source>
        <dbReference type="EMBL" id="EEG09598.1"/>
    </source>
</evidence>
<dbReference type="HAMAP" id="MF_00272">
    <property type="entry name" value="GcvH"/>
    <property type="match status" value="1"/>
</dbReference>
<dbReference type="GO" id="GO:0009249">
    <property type="term" value="P:protein lipoylation"/>
    <property type="evidence" value="ECO:0007669"/>
    <property type="project" value="TreeGrafter"/>
</dbReference>
<dbReference type="Pfam" id="PF01597">
    <property type="entry name" value="GCV_H"/>
    <property type="match status" value="1"/>
</dbReference>
<dbReference type="PROSITE" id="PS50968">
    <property type="entry name" value="BIOTINYL_LIPOYL"/>
    <property type="match status" value="1"/>
</dbReference>
<evidence type="ECO:0000259" key="5">
    <source>
        <dbReference type="PROSITE" id="PS50968"/>
    </source>
</evidence>
<dbReference type="InterPro" id="IPR000089">
    <property type="entry name" value="Biotin_lipoyl"/>
</dbReference>
<dbReference type="GO" id="GO:0005960">
    <property type="term" value="C:glycine cleavage complex"/>
    <property type="evidence" value="ECO:0007669"/>
    <property type="project" value="InterPro"/>
</dbReference>
<accession>B9Z0J2</accession>
<dbReference type="EMBL" id="ACIS01000002">
    <property type="protein sequence ID" value="EEG09598.1"/>
    <property type="molecule type" value="Genomic_DNA"/>
</dbReference>
<dbReference type="Proteomes" id="UP000003165">
    <property type="component" value="Unassembled WGS sequence"/>
</dbReference>
<name>B9Z0J2_9NEIS</name>
<proteinExistence type="inferred from homology"/>
<protein>
    <recommendedName>
        <fullName evidence="3">Glycine cleavage system H protein</fullName>
    </recommendedName>
</protein>
<dbReference type="InterPro" id="IPR011053">
    <property type="entry name" value="Single_hybrid_motif"/>
</dbReference>
<dbReference type="NCBIfam" id="NF002270">
    <property type="entry name" value="PRK01202.1"/>
    <property type="match status" value="1"/>
</dbReference>
<dbReference type="AlphaFoldDB" id="B9Z0J2"/>
<dbReference type="InterPro" id="IPR002930">
    <property type="entry name" value="GCV_H"/>
</dbReference>
<dbReference type="PANTHER" id="PTHR11715:SF3">
    <property type="entry name" value="GLYCINE CLEAVAGE SYSTEM H PROTEIN-RELATED"/>
    <property type="match status" value="1"/>
</dbReference>
<comment type="function">
    <text evidence="3">The glycine cleavage system catalyzes the degradation of glycine. The H protein shuttles the methylamine group of glycine from the P protein to the T protein.</text>
</comment>